<evidence type="ECO:0000256" key="5">
    <source>
        <dbReference type="HAMAP-Rule" id="MF_00376"/>
    </source>
</evidence>
<reference evidence="7 8" key="1">
    <citation type="submission" date="2018-11" db="EMBL/GenBank/DDBJ databases">
        <title>Arenibacter aquaticus sp.nov., a marine bacterium isolated from surface seawater in the South China Sea.</title>
        <authorList>
            <person name="Guo J."/>
            <person name="Sun J."/>
        </authorList>
    </citation>
    <scope>NUCLEOTIDE SEQUENCE [LARGE SCALE GENOMIC DNA]</scope>
    <source>
        <strain evidence="7 8">GUO666</strain>
    </source>
</reference>
<evidence type="ECO:0000313" key="7">
    <source>
        <dbReference type="EMBL" id="RTE52523.1"/>
    </source>
</evidence>
<comment type="pathway">
    <text evidence="5">Cofactor biosynthesis; coenzyme A biosynthesis; CoA from (R)-pantothenate: step 5/5.</text>
</comment>
<name>A0A3S0AXD2_9FLAO</name>
<dbReference type="GO" id="GO:0004140">
    <property type="term" value="F:dephospho-CoA kinase activity"/>
    <property type="evidence" value="ECO:0007669"/>
    <property type="project" value="UniProtKB-UniRule"/>
</dbReference>
<comment type="similarity">
    <text evidence="1 5">Belongs to the CoaE family.</text>
</comment>
<keyword evidence="8" id="KW-1185">Reference proteome</keyword>
<evidence type="ECO:0000256" key="3">
    <source>
        <dbReference type="ARBA" id="ARBA00022840"/>
    </source>
</evidence>
<evidence type="ECO:0000256" key="2">
    <source>
        <dbReference type="ARBA" id="ARBA00022741"/>
    </source>
</evidence>
<feature type="binding site" evidence="5">
    <location>
        <begin position="11"/>
        <end position="16"/>
    </location>
    <ligand>
        <name>ATP</name>
        <dbReference type="ChEBI" id="CHEBI:30616"/>
    </ligand>
</feature>
<comment type="catalytic activity">
    <reaction evidence="5">
        <text>3'-dephospho-CoA + ATP = ADP + CoA + H(+)</text>
        <dbReference type="Rhea" id="RHEA:18245"/>
        <dbReference type="ChEBI" id="CHEBI:15378"/>
        <dbReference type="ChEBI" id="CHEBI:30616"/>
        <dbReference type="ChEBI" id="CHEBI:57287"/>
        <dbReference type="ChEBI" id="CHEBI:57328"/>
        <dbReference type="ChEBI" id="CHEBI:456216"/>
        <dbReference type="EC" id="2.7.1.24"/>
    </reaction>
</comment>
<evidence type="ECO:0000256" key="6">
    <source>
        <dbReference type="NCBIfam" id="TIGR00152"/>
    </source>
</evidence>
<keyword evidence="5" id="KW-0963">Cytoplasm</keyword>
<keyword evidence="4 5" id="KW-0173">Coenzyme A biosynthesis</keyword>
<dbReference type="Gene3D" id="3.40.50.300">
    <property type="entry name" value="P-loop containing nucleotide triphosphate hydrolases"/>
    <property type="match status" value="1"/>
</dbReference>
<evidence type="ECO:0000256" key="4">
    <source>
        <dbReference type="ARBA" id="ARBA00022993"/>
    </source>
</evidence>
<dbReference type="EC" id="2.7.1.24" evidence="5 6"/>
<dbReference type="GO" id="GO:0005524">
    <property type="term" value="F:ATP binding"/>
    <property type="evidence" value="ECO:0007669"/>
    <property type="project" value="UniProtKB-UniRule"/>
</dbReference>
<organism evidence="7 8">
    <name type="scientific">Arenibacter aquaticus</name>
    <dbReference type="NCBI Taxonomy" id="2489054"/>
    <lineage>
        <taxon>Bacteria</taxon>
        <taxon>Pseudomonadati</taxon>
        <taxon>Bacteroidota</taxon>
        <taxon>Flavobacteriia</taxon>
        <taxon>Flavobacteriales</taxon>
        <taxon>Flavobacteriaceae</taxon>
        <taxon>Arenibacter</taxon>
    </lineage>
</organism>
<proteinExistence type="inferred from homology"/>
<dbReference type="Pfam" id="PF01121">
    <property type="entry name" value="CoaE"/>
    <property type="match status" value="1"/>
</dbReference>
<comment type="function">
    <text evidence="5">Catalyzes the phosphorylation of the 3'-hydroxyl group of dephosphocoenzyme A to form coenzyme A.</text>
</comment>
<dbReference type="HAMAP" id="MF_00376">
    <property type="entry name" value="Dephospho_CoA_kinase"/>
    <property type="match status" value="1"/>
</dbReference>
<keyword evidence="3 5" id="KW-0067">ATP-binding</keyword>
<evidence type="ECO:0000313" key="8">
    <source>
        <dbReference type="Proteomes" id="UP000267585"/>
    </source>
</evidence>
<dbReference type="EMBL" id="RQPJ01000019">
    <property type="protein sequence ID" value="RTE52523.1"/>
    <property type="molecule type" value="Genomic_DNA"/>
</dbReference>
<dbReference type="CDD" id="cd02022">
    <property type="entry name" value="DPCK"/>
    <property type="match status" value="1"/>
</dbReference>
<sequence length="195" mass="21852">MMIVGLTGGIGSGKSTVANMFRELGVPVYNSDVEAKNLMNSSANIKKEIQGLLGEQSYLDGKLNRDYVAKKVFGNKGLLKALNGIVHPAVREHFLGWSKGQKAQYVIQEAAIIFENGNREFYDKIILVTAPIPTRISRVMHRDGSTEAQVEQRIKNQLPDSQKEKYSDFIIANIELEKTRHEVMRIHQELLKLGA</sequence>
<dbReference type="NCBIfam" id="TIGR00152">
    <property type="entry name" value="dephospho-CoA kinase"/>
    <property type="match status" value="1"/>
</dbReference>
<comment type="subcellular location">
    <subcellularLocation>
        <location evidence="5">Cytoplasm</location>
    </subcellularLocation>
</comment>
<accession>A0A3S0AXD2</accession>
<protein>
    <recommendedName>
        <fullName evidence="5 6">Dephospho-CoA kinase</fullName>
        <ecNumber evidence="5 6">2.7.1.24</ecNumber>
    </recommendedName>
    <alternativeName>
        <fullName evidence="5">Dephosphocoenzyme A kinase</fullName>
    </alternativeName>
</protein>
<evidence type="ECO:0000256" key="1">
    <source>
        <dbReference type="ARBA" id="ARBA00009018"/>
    </source>
</evidence>
<dbReference type="PANTHER" id="PTHR10695:SF46">
    <property type="entry name" value="BIFUNCTIONAL COENZYME A SYNTHASE-RELATED"/>
    <property type="match status" value="1"/>
</dbReference>
<keyword evidence="5 7" id="KW-0418">Kinase</keyword>
<dbReference type="UniPathway" id="UPA00241">
    <property type="reaction ID" value="UER00356"/>
</dbReference>
<dbReference type="Proteomes" id="UP000267585">
    <property type="component" value="Unassembled WGS sequence"/>
</dbReference>
<dbReference type="PROSITE" id="PS51219">
    <property type="entry name" value="DPCK"/>
    <property type="match status" value="1"/>
</dbReference>
<dbReference type="OrthoDB" id="9812943at2"/>
<dbReference type="InterPro" id="IPR027417">
    <property type="entry name" value="P-loop_NTPase"/>
</dbReference>
<dbReference type="RefSeq" id="WP_126163347.1">
    <property type="nucleotide sequence ID" value="NZ_RQPJ01000019.1"/>
</dbReference>
<comment type="caution">
    <text evidence="7">The sequence shown here is derived from an EMBL/GenBank/DDBJ whole genome shotgun (WGS) entry which is preliminary data.</text>
</comment>
<dbReference type="GO" id="GO:0005737">
    <property type="term" value="C:cytoplasm"/>
    <property type="evidence" value="ECO:0007669"/>
    <property type="project" value="UniProtKB-SubCell"/>
</dbReference>
<dbReference type="SUPFAM" id="SSF52540">
    <property type="entry name" value="P-loop containing nucleoside triphosphate hydrolases"/>
    <property type="match status" value="1"/>
</dbReference>
<dbReference type="PANTHER" id="PTHR10695">
    <property type="entry name" value="DEPHOSPHO-COA KINASE-RELATED"/>
    <property type="match status" value="1"/>
</dbReference>
<dbReference type="InterPro" id="IPR001977">
    <property type="entry name" value="Depp_CoAkinase"/>
</dbReference>
<dbReference type="AlphaFoldDB" id="A0A3S0AXD2"/>
<keyword evidence="5 7" id="KW-0808">Transferase</keyword>
<keyword evidence="2 5" id="KW-0547">Nucleotide-binding</keyword>
<gene>
    <name evidence="5" type="primary">coaE</name>
    <name evidence="7" type="ORF">EHW67_15750</name>
</gene>
<dbReference type="GO" id="GO:0015937">
    <property type="term" value="P:coenzyme A biosynthetic process"/>
    <property type="evidence" value="ECO:0007669"/>
    <property type="project" value="UniProtKB-UniRule"/>
</dbReference>